<evidence type="ECO:0000313" key="2">
    <source>
        <dbReference type="Proteomes" id="UP000219452"/>
    </source>
</evidence>
<evidence type="ECO:0000313" key="1">
    <source>
        <dbReference type="EMBL" id="SOD94798.1"/>
    </source>
</evidence>
<dbReference type="Proteomes" id="UP000219452">
    <property type="component" value="Unassembled WGS sequence"/>
</dbReference>
<dbReference type="AlphaFoldDB" id="A0A286GH10"/>
<name>A0A286GH10_9BACT</name>
<reference evidence="2" key="1">
    <citation type="submission" date="2017-09" db="EMBL/GenBank/DDBJ databases">
        <authorList>
            <person name="Varghese N."/>
            <person name="Submissions S."/>
        </authorList>
    </citation>
    <scope>NUCLEOTIDE SEQUENCE [LARGE SCALE GENOMIC DNA]</scope>
    <source>
        <strain evidence="2">DSM 29961</strain>
    </source>
</reference>
<protein>
    <submittedName>
        <fullName evidence="1">Uncharacterized protein</fullName>
    </submittedName>
</protein>
<gene>
    <name evidence="1" type="ORF">SAMN06269250_4643</name>
</gene>
<dbReference type="EMBL" id="OCNH01000004">
    <property type="protein sequence ID" value="SOD94798.1"/>
    <property type="molecule type" value="Genomic_DNA"/>
</dbReference>
<sequence>MKGCFEAVIPIVPVGRVSNRFSPDRDGRYYSLETSIFDKNKKFK</sequence>
<organism evidence="1 2">
    <name type="scientific">Spirosoma fluviale</name>
    <dbReference type="NCBI Taxonomy" id="1597977"/>
    <lineage>
        <taxon>Bacteria</taxon>
        <taxon>Pseudomonadati</taxon>
        <taxon>Bacteroidota</taxon>
        <taxon>Cytophagia</taxon>
        <taxon>Cytophagales</taxon>
        <taxon>Cytophagaceae</taxon>
        <taxon>Spirosoma</taxon>
    </lineage>
</organism>
<keyword evidence="2" id="KW-1185">Reference proteome</keyword>
<accession>A0A286GH10</accession>
<proteinExistence type="predicted"/>